<feature type="region of interest" description="Disordered" evidence="5">
    <location>
        <begin position="367"/>
        <end position="485"/>
    </location>
</feature>
<proteinExistence type="predicted"/>
<dbReference type="PANTHER" id="PTHR31717">
    <property type="entry name" value="ZINC FINGER PROTEIN CONSTANS-LIKE 10"/>
    <property type="match status" value="1"/>
</dbReference>
<feature type="compositionally biased region" description="Low complexity" evidence="5">
    <location>
        <begin position="381"/>
        <end position="390"/>
    </location>
</feature>
<feature type="compositionally biased region" description="Basic and acidic residues" evidence="5">
    <location>
        <begin position="423"/>
        <end position="436"/>
    </location>
</feature>
<dbReference type="CDD" id="cd19821">
    <property type="entry name" value="Bbox1_BBX-like"/>
    <property type="match status" value="1"/>
</dbReference>
<feature type="domain" description="B box-type" evidence="6">
    <location>
        <begin position="35"/>
        <end position="78"/>
    </location>
</feature>
<dbReference type="PROSITE" id="PS50119">
    <property type="entry name" value="ZF_BBOX"/>
    <property type="match status" value="1"/>
</dbReference>
<sequence>MALSPIVYCKADAAHLCLSCDAKVHSANALSYRHPRTLVCELCRFQPVLVRCFDHQMFMCQGCDTGHHVSFQHRTRVVSCYVGCPSAKELAALWGFDLNELEGIGEDGSVSFSVTADSGAVDLNVLRDDNRQGNRFLIMQQILELERLQLSDGIDDSCLVHDRERKGGSPFRHDSIWKAHKAISTHMDHSDGNLDFQHVGSPLDEKTDEHLSSPFSHLDHLTSTGNPLNGDSFWQFRSPAHNNEIWLQNMQDLGVCDEVRSFDDLKIPDVDLTFRNFEELFGTDHENSRPLVDDKTMACSFADKNPLFNKLDRGCASTIEVWDFLHLRHYDIEVFQEFVLKRPYPVCLLQQSNDFGKEINPSDQVHELQTNNNHPRPTRPSYSASSFSISRITGESSGSEYKDDGLSPTFPRQLPPHSSYDSENTKLDSKENVIMRHKEKKVLRHEKQAQSTFPRSKSDVKKHGKHQILKAEGHEIDSANETRSF</sequence>
<keyword evidence="1" id="KW-0479">Metal-binding</keyword>
<evidence type="ECO:0000256" key="1">
    <source>
        <dbReference type="ARBA" id="ARBA00022723"/>
    </source>
</evidence>
<evidence type="ECO:0000256" key="3">
    <source>
        <dbReference type="ARBA" id="ARBA00022833"/>
    </source>
</evidence>
<organism evidence="7">
    <name type="scientific">Sesamum latifolium</name>
    <dbReference type="NCBI Taxonomy" id="2727402"/>
    <lineage>
        <taxon>Eukaryota</taxon>
        <taxon>Viridiplantae</taxon>
        <taxon>Streptophyta</taxon>
        <taxon>Embryophyta</taxon>
        <taxon>Tracheophyta</taxon>
        <taxon>Spermatophyta</taxon>
        <taxon>Magnoliopsida</taxon>
        <taxon>eudicotyledons</taxon>
        <taxon>Gunneridae</taxon>
        <taxon>Pentapetalae</taxon>
        <taxon>asterids</taxon>
        <taxon>lamiids</taxon>
        <taxon>Lamiales</taxon>
        <taxon>Pedaliaceae</taxon>
        <taxon>Sesamum</taxon>
    </lineage>
</organism>
<dbReference type="InterPro" id="IPR049808">
    <property type="entry name" value="CONSTANS-like_Bbox1"/>
</dbReference>
<keyword evidence="3" id="KW-0862">Zinc</keyword>
<evidence type="ECO:0000313" key="7">
    <source>
        <dbReference type="EMBL" id="KAL0446833.1"/>
    </source>
</evidence>
<keyword evidence="2 4" id="KW-0863">Zinc-finger</keyword>
<dbReference type="PANTHER" id="PTHR31717:SF40">
    <property type="entry name" value="ZINC FINGER PROTEIN CONSTANS-LIKE 10"/>
    <property type="match status" value="1"/>
</dbReference>
<reference evidence="7" key="2">
    <citation type="journal article" date="2024" name="Plant">
        <title>Genomic evolution and insights into agronomic trait innovations of Sesamum species.</title>
        <authorList>
            <person name="Miao H."/>
            <person name="Wang L."/>
            <person name="Qu L."/>
            <person name="Liu H."/>
            <person name="Sun Y."/>
            <person name="Le M."/>
            <person name="Wang Q."/>
            <person name="Wei S."/>
            <person name="Zheng Y."/>
            <person name="Lin W."/>
            <person name="Duan Y."/>
            <person name="Cao H."/>
            <person name="Xiong S."/>
            <person name="Wang X."/>
            <person name="Wei L."/>
            <person name="Li C."/>
            <person name="Ma Q."/>
            <person name="Ju M."/>
            <person name="Zhao R."/>
            <person name="Li G."/>
            <person name="Mu C."/>
            <person name="Tian Q."/>
            <person name="Mei H."/>
            <person name="Zhang T."/>
            <person name="Gao T."/>
            <person name="Zhang H."/>
        </authorList>
    </citation>
    <scope>NUCLEOTIDE SEQUENCE</scope>
    <source>
        <strain evidence="7">KEN1</strain>
    </source>
</reference>
<comment type="caution">
    <text evidence="7">The sequence shown here is derived from an EMBL/GenBank/DDBJ whole genome shotgun (WGS) entry which is preliminary data.</text>
</comment>
<evidence type="ECO:0000256" key="4">
    <source>
        <dbReference type="PROSITE-ProRule" id="PRU00024"/>
    </source>
</evidence>
<evidence type="ECO:0000256" key="5">
    <source>
        <dbReference type="SAM" id="MobiDB-lite"/>
    </source>
</evidence>
<protein>
    <submittedName>
        <fullName evidence="7">Zinc finger protein</fullName>
    </submittedName>
</protein>
<gene>
    <name evidence="7" type="ORF">Slati_1811200</name>
</gene>
<dbReference type="GO" id="GO:0008270">
    <property type="term" value="F:zinc ion binding"/>
    <property type="evidence" value="ECO:0007669"/>
    <property type="project" value="UniProtKB-KW"/>
</dbReference>
<dbReference type="AlphaFoldDB" id="A0AAW2WZ61"/>
<dbReference type="InterPro" id="IPR000315">
    <property type="entry name" value="Znf_B-box"/>
</dbReference>
<accession>A0AAW2WZ61</accession>
<dbReference type="EMBL" id="JACGWN010000006">
    <property type="protein sequence ID" value="KAL0446833.1"/>
    <property type="molecule type" value="Genomic_DNA"/>
</dbReference>
<evidence type="ECO:0000256" key="2">
    <source>
        <dbReference type="ARBA" id="ARBA00022771"/>
    </source>
</evidence>
<name>A0AAW2WZ61_9LAMI</name>
<reference evidence="7" key="1">
    <citation type="submission" date="2020-06" db="EMBL/GenBank/DDBJ databases">
        <authorList>
            <person name="Li T."/>
            <person name="Hu X."/>
            <person name="Zhang T."/>
            <person name="Song X."/>
            <person name="Zhang H."/>
            <person name="Dai N."/>
            <person name="Sheng W."/>
            <person name="Hou X."/>
            <person name="Wei L."/>
        </authorList>
    </citation>
    <scope>NUCLEOTIDE SEQUENCE</scope>
    <source>
        <strain evidence="7">KEN1</strain>
        <tissue evidence="7">Leaf</tissue>
    </source>
</reference>
<evidence type="ECO:0000259" key="6">
    <source>
        <dbReference type="PROSITE" id="PS50119"/>
    </source>
</evidence>